<keyword evidence="7" id="KW-1185">Reference proteome</keyword>
<evidence type="ECO:0000256" key="1">
    <source>
        <dbReference type="ARBA" id="ARBA00010617"/>
    </source>
</evidence>
<keyword evidence="3" id="KW-0479">Metal-binding</keyword>
<dbReference type="AlphaFoldDB" id="A0A834ZN38"/>
<dbReference type="PRINTS" id="PR00463">
    <property type="entry name" value="EP450I"/>
</dbReference>
<dbReference type="InterPro" id="IPR002401">
    <property type="entry name" value="Cyt_P450_E_grp-I"/>
</dbReference>
<dbReference type="FunFam" id="1.10.630.10:FF:000463">
    <property type="entry name" value="Uncharacterized protein"/>
    <property type="match status" value="1"/>
</dbReference>
<dbReference type="InterPro" id="IPR036396">
    <property type="entry name" value="Cyt_P450_sf"/>
</dbReference>
<evidence type="ECO:0000313" key="6">
    <source>
        <dbReference type="EMBL" id="KAF8410849.1"/>
    </source>
</evidence>
<evidence type="ECO:0000313" key="7">
    <source>
        <dbReference type="Proteomes" id="UP000655225"/>
    </source>
</evidence>
<keyword evidence="2" id="KW-0349">Heme</keyword>
<evidence type="ECO:0000256" key="4">
    <source>
        <dbReference type="ARBA" id="ARBA00023002"/>
    </source>
</evidence>
<dbReference type="InterPro" id="IPR001128">
    <property type="entry name" value="Cyt_P450"/>
</dbReference>
<dbReference type="EMBL" id="JABCRI010000002">
    <property type="protein sequence ID" value="KAF8410849.1"/>
    <property type="molecule type" value="Genomic_DNA"/>
</dbReference>
<accession>A0A834ZN38</accession>
<dbReference type="Proteomes" id="UP000655225">
    <property type="component" value="Unassembled WGS sequence"/>
</dbReference>
<dbReference type="GO" id="GO:0020037">
    <property type="term" value="F:heme binding"/>
    <property type="evidence" value="ECO:0007669"/>
    <property type="project" value="InterPro"/>
</dbReference>
<dbReference type="GO" id="GO:0016705">
    <property type="term" value="F:oxidoreductase activity, acting on paired donors, with incorporation or reduction of molecular oxygen"/>
    <property type="evidence" value="ECO:0007669"/>
    <property type="project" value="InterPro"/>
</dbReference>
<dbReference type="GO" id="GO:0005506">
    <property type="term" value="F:iron ion binding"/>
    <property type="evidence" value="ECO:0007669"/>
    <property type="project" value="InterPro"/>
</dbReference>
<evidence type="ECO:0000256" key="2">
    <source>
        <dbReference type="ARBA" id="ARBA00022617"/>
    </source>
</evidence>
<dbReference type="SUPFAM" id="SSF48264">
    <property type="entry name" value="Cytochrome P450"/>
    <property type="match status" value="1"/>
</dbReference>
<dbReference type="PANTHER" id="PTHR47955">
    <property type="entry name" value="CYTOCHROME P450 FAMILY 71 PROTEIN"/>
    <property type="match status" value="1"/>
</dbReference>
<comment type="similarity">
    <text evidence="1">Belongs to the cytochrome P450 family.</text>
</comment>
<proteinExistence type="inferred from homology"/>
<comment type="caution">
    <text evidence="6">The sequence shown here is derived from an EMBL/GenBank/DDBJ whole genome shotgun (WGS) entry which is preliminary data.</text>
</comment>
<keyword evidence="5" id="KW-0408">Iron</keyword>
<dbReference type="Pfam" id="PF00067">
    <property type="entry name" value="p450"/>
    <property type="match status" value="1"/>
</dbReference>
<dbReference type="OrthoDB" id="2789670at2759"/>
<dbReference type="GO" id="GO:0004497">
    <property type="term" value="F:monooxygenase activity"/>
    <property type="evidence" value="ECO:0007669"/>
    <property type="project" value="InterPro"/>
</dbReference>
<evidence type="ECO:0000256" key="5">
    <source>
        <dbReference type="ARBA" id="ARBA00023004"/>
    </source>
</evidence>
<dbReference type="Gene3D" id="1.10.630.10">
    <property type="entry name" value="Cytochrome P450"/>
    <property type="match status" value="1"/>
</dbReference>
<dbReference type="OMA" id="MDDYFFL"/>
<sequence>MLMVVKIGKRSRAQSLNPKLPPGPWKLPIIGNMYNLVGSLPHHSLRDLAKKHGPLMHLQLGEVSTIIVSSPKVAKEVMKTHDLTFAKRPEILAAKIMAYDCTNISFSPYGNYWRQLRKICIMELLSANRVQSFHSVREEEVSNLIQSISSSIGSLINLSEIIFSMTYSITARAAFSKKCKEQEAFISATKETIILAGSFNLGDVFPSSKLLQVLSRMKPKLEKIHRKIDKILDDIINEHKVNKTTTKTSFCESRDEDLVDILLRLQECNGLEFPITTNNIKAVLLLKQVRNNVNFNDL</sequence>
<protein>
    <recommendedName>
        <fullName evidence="8">Cytochrome P450</fullName>
    </recommendedName>
</protein>
<evidence type="ECO:0008006" key="8">
    <source>
        <dbReference type="Google" id="ProtNLM"/>
    </source>
</evidence>
<evidence type="ECO:0000256" key="3">
    <source>
        <dbReference type="ARBA" id="ARBA00022723"/>
    </source>
</evidence>
<dbReference type="PANTHER" id="PTHR47955:SF8">
    <property type="entry name" value="CYTOCHROME P450 71D11-LIKE"/>
    <property type="match status" value="1"/>
</dbReference>
<name>A0A834ZN38_TETSI</name>
<gene>
    <name evidence="6" type="ORF">HHK36_003386</name>
</gene>
<organism evidence="6 7">
    <name type="scientific">Tetracentron sinense</name>
    <name type="common">Spur-leaf</name>
    <dbReference type="NCBI Taxonomy" id="13715"/>
    <lineage>
        <taxon>Eukaryota</taxon>
        <taxon>Viridiplantae</taxon>
        <taxon>Streptophyta</taxon>
        <taxon>Embryophyta</taxon>
        <taxon>Tracheophyta</taxon>
        <taxon>Spermatophyta</taxon>
        <taxon>Magnoliopsida</taxon>
        <taxon>Trochodendrales</taxon>
        <taxon>Trochodendraceae</taxon>
        <taxon>Tetracentron</taxon>
    </lineage>
</organism>
<keyword evidence="4" id="KW-0560">Oxidoreductase</keyword>
<reference evidence="6 7" key="1">
    <citation type="submission" date="2020-04" db="EMBL/GenBank/DDBJ databases">
        <title>Plant Genome Project.</title>
        <authorList>
            <person name="Zhang R.-G."/>
        </authorList>
    </citation>
    <scope>NUCLEOTIDE SEQUENCE [LARGE SCALE GENOMIC DNA]</scope>
    <source>
        <strain evidence="6">YNK0</strain>
        <tissue evidence="6">Leaf</tissue>
    </source>
</reference>